<feature type="region of interest" description="Disordered" evidence="1">
    <location>
        <begin position="18"/>
        <end position="39"/>
    </location>
</feature>
<evidence type="ECO:0000313" key="3">
    <source>
        <dbReference type="Proteomes" id="UP000679950"/>
    </source>
</evidence>
<protein>
    <submittedName>
        <fullName evidence="2">Uncharacterized protein</fullName>
    </submittedName>
</protein>
<reference evidence="2 3" key="1">
    <citation type="submission" date="2021-03" db="EMBL/GenBank/DDBJ databases">
        <title>Antimicrobial resistance genes in bacteria isolated from Japanese honey, and their potential for conferring macrolide and lincosamide resistance in the American foulbrood pathogen Paenibacillus larvae.</title>
        <authorList>
            <person name="Okamoto M."/>
            <person name="Kumagai M."/>
            <person name="Kanamori H."/>
            <person name="Takamatsu D."/>
        </authorList>
    </citation>
    <scope>NUCLEOTIDE SEQUENCE [LARGE SCALE GENOMIC DNA]</scope>
    <source>
        <strain evidence="2 3">J8TS2</strain>
    </source>
</reference>
<evidence type="ECO:0000256" key="1">
    <source>
        <dbReference type="SAM" id="MobiDB-lite"/>
    </source>
</evidence>
<dbReference type="Proteomes" id="UP000679950">
    <property type="component" value="Unassembled WGS sequence"/>
</dbReference>
<gene>
    <name evidence="2" type="ORF">J8TS2_22310</name>
</gene>
<organism evidence="2 3">
    <name type="scientific">Lederbergia ruris</name>
    <dbReference type="NCBI Taxonomy" id="217495"/>
    <lineage>
        <taxon>Bacteria</taxon>
        <taxon>Bacillati</taxon>
        <taxon>Bacillota</taxon>
        <taxon>Bacilli</taxon>
        <taxon>Bacillales</taxon>
        <taxon>Bacillaceae</taxon>
        <taxon>Lederbergia</taxon>
    </lineage>
</organism>
<accession>A0ABQ4KIY3</accession>
<dbReference type="EMBL" id="BORB01000016">
    <property type="protein sequence ID" value="GIN57912.1"/>
    <property type="molecule type" value="Genomic_DNA"/>
</dbReference>
<name>A0ABQ4KIY3_9BACI</name>
<feature type="compositionally biased region" description="Basic and acidic residues" evidence="1">
    <location>
        <begin position="18"/>
        <end position="32"/>
    </location>
</feature>
<proteinExistence type="predicted"/>
<evidence type="ECO:0000313" key="2">
    <source>
        <dbReference type="EMBL" id="GIN57912.1"/>
    </source>
</evidence>
<sequence>MSFLYIKAMEVFKKDAERQYREETQDSKPFKRQERRKYR</sequence>
<comment type="caution">
    <text evidence="2">The sequence shown here is derived from an EMBL/GenBank/DDBJ whole genome shotgun (WGS) entry which is preliminary data.</text>
</comment>
<keyword evidence="3" id="KW-1185">Reference proteome</keyword>